<feature type="non-terminal residue" evidence="2">
    <location>
        <position position="1"/>
    </location>
</feature>
<dbReference type="Pfam" id="PF14365">
    <property type="entry name" value="Neprosin_AP"/>
    <property type="match status" value="1"/>
</dbReference>
<feature type="domain" description="Neprosin activation peptide" evidence="1">
    <location>
        <begin position="9"/>
        <end position="95"/>
    </location>
</feature>
<protein>
    <recommendedName>
        <fullName evidence="1">Neprosin activation peptide domain-containing protein</fullName>
    </recommendedName>
</protein>
<dbReference type="EMBL" id="JAGKQM010000017">
    <property type="protein sequence ID" value="KAH0867780.1"/>
    <property type="molecule type" value="Genomic_DNA"/>
</dbReference>
<dbReference type="InterPro" id="IPR025521">
    <property type="entry name" value="Neprosin_propep"/>
</dbReference>
<comment type="caution">
    <text evidence="2">The sequence shown here is derived from an EMBL/GenBank/DDBJ whole genome shotgun (WGS) entry which is preliminary data.</text>
</comment>
<evidence type="ECO:0000259" key="1">
    <source>
        <dbReference type="Pfam" id="PF14365"/>
    </source>
</evidence>
<evidence type="ECO:0000313" key="2">
    <source>
        <dbReference type="EMBL" id="KAH0867780.1"/>
    </source>
</evidence>
<name>A0ABQ7YKZ6_BRANA</name>
<organism evidence="2 3">
    <name type="scientific">Brassica napus</name>
    <name type="common">Rape</name>
    <dbReference type="NCBI Taxonomy" id="3708"/>
    <lineage>
        <taxon>Eukaryota</taxon>
        <taxon>Viridiplantae</taxon>
        <taxon>Streptophyta</taxon>
        <taxon>Embryophyta</taxon>
        <taxon>Tracheophyta</taxon>
        <taxon>Spermatophyta</taxon>
        <taxon>Magnoliopsida</taxon>
        <taxon>eudicotyledons</taxon>
        <taxon>Gunneridae</taxon>
        <taxon>Pentapetalae</taxon>
        <taxon>rosids</taxon>
        <taxon>malvids</taxon>
        <taxon>Brassicales</taxon>
        <taxon>Brassicaceae</taxon>
        <taxon>Brassiceae</taxon>
        <taxon>Brassica</taxon>
    </lineage>
</organism>
<reference evidence="2 3" key="1">
    <citation type="submission" date="2021-05" db="EMBL/GenBank/DDBJ databases">
        <title>Genome Assembly of Synthetic Allotetraploid Brassica napus Reveals Homoeologous Exchanges between Subgenomes.</title>
        <authorList>
            <person name="Davis J.T."/>
        </authorList>
    </citation>
    <scope>NUCLEOTIDE SEQUENCE [LARGE SCALE GENOMIC DNA]</scope>
    <source>
        <strain evidence="3">cv. Da-Ae</strain>
        <tissue evidence="2">Seedling</tissue>
    </source>
</reference>
<sequence>YFLLGLILQPDFYHHFLKDHKIQMKHNYHPERLFDNNKLWHQYGKCAKGTIPMRRTKEHDVLRESSFKRYGKTKHRTFLFLKSEEPDLMNQSSHQMRE</sequence>
<keyword evidence="3" id="KW-1185">Reference proteome</keyword>
<feature type="non-terminal residue" evidence="2">
    <location>
        <position position="98"/>
    </location>
</feature>
<accession>A0ABQ7YKZ6</accession>
<proteinExistence type="predicted"/>
<dbReference type="Proteomes" id="UP000824890">
    <property type="component" value="Unassembled WGS sequence"/>
</dbReference>
<gene>
    <name evidence="2" type="ORF">HID58_074802</name>
</gene>
<evidence type="ECO:0000313" key="3">
    <source>
        <dbReference type="Proteomes" id="UP000824890"/>
    </source>
</evidence>